<dbReference type="EMBL" id="CP060825">
    <property type="protein sequence ID" value="QNP67743.1"/>
    <property type="molecule type" value="Genomic_DNA"/>
</dbReference>
<reference evidence="2 3" key="1">
    <citation type="submission" date="2020-08" db="EMBL/GenBank/DDBJ databases">
        <title>A novel species.</title>
        <authorList>
            <person name="Gao J."/>
        </authorList>
    </citation>
    <scope>NUCLEOTIDE SEQUENCE [LARGE SCALE GENOMIC DNA]</scope>
    <source>
        <strain evidence="2 3">CRPJ-33</strain>
    </source>
</reference>
<organism evidence="2 3">
    <name type="scientific">Streptomyces genisteinicus</name>
    <dbReference type="NCBI Taxonomy" id="2768068"/>
    <lineage>
        <taxon>Bacteria</taxon>
        <taxon>Bacillati</taxon>
        <taxon>Actinomycetota</taxon>
        <taxon>Actinomycetes</taxon>
        <taxon>Kitasatosporales</taxon>
        <taxon>Streptomycetaceae</taxon>
        <taxon>Streptomyces</taxon>
    </lineage>
</organism>
<dbReference type="KEGG" id="sgj:IAG43_32535"/>
<evidence type="ECO:0008006" key="4">
    <source>
        <dbReference type="Google" id="ProtNLM"/>
    </source>
</evidence>
<dbReference type="AlphaFoldDB" id="A0A7H0I4M7"/>
<protein>
    <recommendedName>
        <fullName evidence="4">Peptidase inhibitor family I36 protein</fullName>
    </recommendedName>
</protein>
<evidence type="ECO:0000313" key="3">
    <source>
        <dbReference type="Proteomes" id="UP000516230"/>
    </source>
</evidence>
<name>A0A7H0I4M7_9ACTN</name>
<sequence length="159" mass="16745">MRKLGIAVTVMGLTALGLAVPATAAQATGTGALGAVCDSKWPGRDGYVRAWDGKDCSGTYLGGTESWDSDWGNSSGPFQGSDANRASSVMNSGFTGGRDVVAFYRLTGFDAPGGYNCLKAQELYVDDLSRNTYTNGQNMNNSISSHQWVNAGDCSRFMS</sequence>
<keyword evidence="1" id="KW-0732">Signal</keyword>
<keyword evidence="3" id="KW-1185">Reference proteome</keyword>
<accession>A0A7H0I4M7</accession>
<evidence type="ECO:0000313" key="2">
    <source>
        <dbReference type="EMBL" id="QNP67743.1"/>
    </source>
</evidence>
<proteinExistence type="predicted"/>
<gene>
    <name evidence="2" type="ORF">IAG43_32535</name>
</gene>
<dbReference type="Proteomes" id="UP000516230">
    <property type="component" value="Chromosome"/>
</dbReference>
<evidence type="ECO:0000256" key="1">
    <source>
        <dbReference type="SAM" id="SignalP"/>
    </source>
</evidence>
<feature type="signal peptide" evidence="1">
    <location>
        <begin position="1"/>
        <end position="24"/>
    </location>
</feature>
<feature type="chain" id="PRO_5038940580" description="Peptidase inhibitor family I36 protein" evidence="1">
    <location>
        <begin position="25"/>
        <end position="159"/>
    </location>
</feature>